<dbReference type="EMBL" id="LGRX02012216">
    <property type="protein sequence ID" value="KAK3267768.1"/>
    <property type="molecule type" value="Genomic_DNA"/>
</dbReference>
<evidence type="ECO:0000256" key="2">
    <source>
        <dbReference type="SAM" id="Phobius"/>
    </source>
</evidence>
<organism evidence="3 4">
    <name type="scientific">Cymbomonas tetramitiformis</name>
    <dbReference type="NCBI Taxonomy" id="36881"/>
    <lineage>
        <taxon>Eukaryota</taxon>
        <taxon>Viridiplantae</taxon>
        <taxon>Chlorophyta</taxon>
        <taxon>Pyramimonadophyceae</taxon>
        <taxon>Pyramimonadales</taxon>
        <taxon>Pyramimonadaceae</taxon>
        <taxon>Cymbomonas</taxon>
    </lineage>
</organism>
<keyword evidence="4" id="KW-1185">Reference proteome</keyword>
<evidence type="ECO:0000313" key="3">
    <source>
        <dbReference type="EMBL" id="KAK3267768.1"/>
    </source>
</evidence>
<comment type="caution">
    <text evidence="3">The sequence shown here is derived from an EMBL/GenBank/DDBJ whole genome shotgun (WGS) entry which is preliminary data.</text>
</comment>
<name>A0AAE0L0N3_9CHLO</name>
<keyword evidence="2" id="KW-1133">Transmembrane helix</keyword>
<proteinExistence type="predicted"/>
<protein>
    <recommendedName>
        <fullName evidence="5">SEA domain-containing protein</fullName>
    </recommendedName>
</protein>
<keyword evidence="2" id="KW-0812">Transmembrane</keyword>
<reference evidence="3 4" key="1">
    <citation type="journal article" date="2015" name="Genome Biol. Evol.">
        <title>Comparative Genomics of a Bacterivorous Green Alga Reveals Evolutionary Causalities and Consequences of Phago-Mixotrophic Mode of Nutrition.</title>
        <authorList>
            <person name="Burns J.A."/>
            <person name="Paasch A."/>
            <person name="Narechania A."/>
            <person name="Kim E."/>
        </authorList>
    </citation>
    <scope>NUCLEOTIDE SEQUENCE [LARGE SCALE GENOMIC DNA]</scope>
    <source>
        <strain evidence="3 4">PLY_AMNH</strain>
    </source>
</reference>
<accession>A0AAE0L0N3</accession>
<evidence type="ECO:0000313" key="4">
    <source>
        <dbReference type="Proteomes" id="UP001190700"/>
    </source>
</evidence>
<keyword evidence="2" id="KW-0472">Membrane</keyword>
<sequence length="231" mass="25420">YVQGSAILVDSVVEFRDLDIGNFNNVSFKEDFEREFRSSMAASAKCDQGDVVVHSYSAGSVLVNSTIRLEGTDEQADVEEFTTTLQTDISSVFPTFENYGVVNATNVATITIDPSPPPPFPPPPSPPPPPGTGSDSDSDNMLLIYICASAALTAIIGLSFSARYYLNEREFNQLQDMYEKTQYRPSVAEWDEANPNSTRDEFMEMALGALLTHAGCDMHRIALWLEHMVAT</sequence>
<evidence type="ECO:0008006" key="5">
    <source>
        <dbReference type="Google" id="ProtNLM"/>
    </source>
</evidence>
<dbReference type="Proteomes" id="UP001190700">
    <property type="component" value="Unassembled WGS sequence"/>
</dbReference>
<gene>
    <name evidence="3" type="ORF">CYMTET_23697</name>
</gene>
<feature type="compositionally biased region" description="Pro residues" evidence="1">
    <location>
        <begin position="114"/>
        <end position="131"/>
    </location>
</feature>
<feature type="non-terminal residue" evidence="3">
    <location>
        <position position="1"/>
    </location>
</feature>
<evidence type="ECO:0000256" key="1">
    <source>
        <dbReference type="SAM" id="MobiDB-lite"/>
    </source>
</evidence>
<feature type="region of interest" description="Disordered" evidence="1">
    <location>
        <begin position="110"/>
        <end position="136"/>
    </location>
</feature>
<dbReference type="AlphaFoldDB" id="A0AAE0L0N3"/>
<feature type="transmembrane region" description="Helical" evidence="2">
    <location>
        <begin position="142"/>
        <end position="166"/>
    </location>
</feature>